<dbReference type="InterPro" id="IPR000014">
    <property type="entry name" value="PAS"/>
</dbReference>
<evidence type="ECO:0000256" key="2">
    <source>
        <dbReference type="ARBA" id="ARBA00022643"/>
    </source>
</evidence>
<keyword evidence="6" id="KW-1185">Reference proteome</keyword>
<dbReference type="RefSeq" id="XP_007388280.1">
    <property type="nucleotide sequence ID" value="XM_007388218.1"/>
</dbReference>
<gene>
    <name evidence="5" type="ORF">PUNSTDRAFT_34184</name>
</gene>
<dbReference type="OMA" id="ADPVMYP"/>
<sequence length="130" mass="14283">IYSSSGFDLLSLLARVVHRPNPSITLGPVDLTCAFTVVDTRRFDQRIIYASPTFLQLTGYPEADVVGRNCRFLQAPGGNIQPADERKWTSPESVRTVHKALAAGKECQVSLINYKRGGHAFVNLVSLIPV</sequence>
<dbReference type="EMBL" id="JH687554">
    <property type="protein sequence ID" value="EIN04485.1"/>
    <property type="molecule type" value="Genomic_DNA"/>
</dbReference>
<evidence type="ECO:0000256" key="3">
    <source>
        <dbReference type="ARBA" id="ARBA00022991"/>
    </source>
</evidence>
<dbReference type="PANTHER" id="PTHR47429">
    <property type="entry name" value="PROTEIN TWIN LOV 1"/>
    <property type="match status" value="1"/>
</dbReference>
<dbReference type="SUPFAM" id="SSF55785">
    <property type="entry name" value="PYP-like sensor domain (PAS domain)"/>
    <property type="match status" value="1"/>
</dbReference>
<dbReference type="InterPro" id="IPR035965">
    <property type="entry name" value="PAS-like_dom_sf"/>
</dbReference>
<accession>R7S251</accession>
<name>R7S251_PUNST</name>
<keyword evidence="2" id="KW-0288">FMN</keyword>
<dbReference type="Gene3D" id="3.30.450.20">
    <property type="entry name" value="PAS domain"/>
    <property type="match status" value="1"/>
</dbReference>
<dbReference type="GO" id="GO:0005634">
    <property type="term" value="C:nucleus"/>
    <property type="evidence" value="ECO:0007669"/>
    <property type="project" value="TreeGrafter"/>
</dbReference>
<dbReference type="AlphaFoldDB" id="R7S251"/>
<dbReference type="Pfam" id="PF13426">
    <property type="entry name" value="PAS_9"/>
    <property type="match status" value="1"/>
</dbReference>
<keyword evidence="1" id="KW-0285">Flavoprotein</keyword>
<dbReference type="PROSITE" id="PS50112">
    <property type="entry name" value="PAS"/>
    <property type="match status" value="1"/>
</dbReference>
<organism evidence="5 6">
    <name type="scientific">Punctularia strigosozonata (strain HHB-11173)</name>
    <name type="common">White-rot fungus</name>
    <dbReference type="NCBI Taxonomy" id="741275"/>
    <lineage>
        <taxon>Eukaryota</taxon>
        <taxon>Fungi</taxon>
        <taxon>Dikarya</taxon>
        <taxon>Basidiomycota</taxon>
        <taxon>Agaricomycotina</taxon>
        <taxon>Agaricomycetes</taxon>
        <taxon>Corticiales</taxon>
        <taxon>Punctulariaceae</taxon>
        <taxon>Punctularia</taxon>
    </lineage>
</organism>
<feature type="non-terminal residue" evidence="5">
    <location>
        <position position="130"/>
    </location>
</feature>
<evidence type="ECO:0000256" key="1">
    <source>
        <dbReference type="ARBA" id="ARBA00022630"/>
    </source>
</evidence>
<evidence type="ECO:0000259" key="4">
    <source>
        <dbReference type="PROSITE" id="PS50112"/>
    </source>
</evidence>
<dbReference type="CDD" id="cd00130">
    <property type="entry name" value="PAS"/>
    <property type="match status" value="1"/>
</dbReference>
<evidence type="ECO:0000313" key="5">
    <source>
        <dbReference type="EMBL" id="EIN04485.1"/>
    </source>
</evidence>
<keyword evidence="3" id="KW-0157">Chromophore</keyword>
<dbReference type="PANTHER" id="PTHR47429:SF7">
    <property type="entry name" value="GATA-FACTOR"/>
    <property type="match status" value="1"/>
</dbReference>
<dbReference type="KEGG" id="psq:PUNSTDRAFT_34184"/>
<dbReference type="HOGENOM" id="CLU_080231_0_1_1"/>
<dbReference type="Proteomes" id="UP000054196">
    <property type="component" value="Unassembled WGS sequence"/>
</dbReference>
<dbReference type="GeneID" id="18882229"/>
<feature type="domain" description="PAS" evidence="4">
    <location>
        <begin position="37"/>
        <end position="69"/>
    </location>
</feature>
<proteinExistence type="predicted"/>
<dbReference type="OrthoDB" id="447251at2759"/>
<reference evidence="6" key="1">
    <citation type="journal article" date="2012" name="Science">
        <title>The Paleozoic origin of enzymatic lignin decomposition reconstructed from 31 fungal genomes.</title>
        <authorList>
            <person name="Floudas D."/>
            <person name="Binder M."/>
            <person name="Riley R."/>
            <person name="Barry K."/>
            <person name="Blanchette R.A."/>
            <person name="Henrissat B."/>
            <person name="Martinez A.T."/>
            <person name="Otillar R."/>
            <person name="Spatafora J.W."/>
            <person name="Yadav J.S."/>
            <person name="Aerts A."/>
            <person name="Benoit I."/>
            <person name="Boyd A."/>
            <person name="Carlson A."/>
            <person name="Copeland A."/>
            <person name="Coutinho P.M."/>
            <person name="de Vries R.P."/>
            <person name="Ferreira P."/>
            <person name="Findley K."/>
            <person name="Foster B."/>
            <person name="Gaskell J."/>
            <person name="Glotzer D."/>
            <person name="Gorecki P."/>
            <person name="Heitman J."/>
            <person name="Hesse C."/>
            <person name="Hori C."/>
            <person name="Igarashi K."/>
            <person name="Jurgens J.A."/>
            <person name="Kallen N."/>
            <person name="Kersten P."/>
            <person name="Kohler A."/>
            <person name="Kuees U."/>
            <person name="Kumar T.K.A."/>
            <person name="Kuo A."/>
            <person name="LaButti K."/>
            <person name="Larrondo L.F."/>
            <person name="Lindquist E."/>
            <person name="Ling A."/>
            <person name="Lombard V."/>
            <person name="Lucas S."/>
            <person name="Lundell T."/>
            <person name="Martin R."/>
            <person name="McLaughlin D.J."/>
            <person name="Morgenstern I."/>
            <person name="Morin E."/>
            <person name="Murat C."/>
            <person name="Nagy L.G."/>
            <person name="Nolan M."/>
            <person name="Ohm R.A."/>
            <person name="Patyshakuliyeva A."/>
            <person name="Rokas A."/>
            <person name="Ruiz-Duenas F.J."/>
            <person name="Sabat G."/>
            <person name="Salamov A."/>
            <person name="Samejima M."/>
            <person name="Schmutz J."/>
            <person name="Slot J.C."/>
            <person name="St John F."/>
            <person name="Stenlid J."/>
            <person name="Sun H."/>
            <person name="Sun S."/>
            <person name="Syed K."/>
            <person name="Tsang A."/>
            <person name="Wiebenga A."/>
            <person name="Young D."/>
            <person name="Pisabarro A."/>
            <person name="Eastwood D.C."/>
            <person name="Martin F."/>
            <person name="Cullen D."/>
            <person name="Grigoriev I.V."/>
            <person name="Hibbett D.S."/>
        </authorList>
    </citation>
    <scope>NUCLEOTIDE SEQUENCE [LARGE SCALE GENOMIC DNA]</scope>
    <source>
        <strain evidence="6">HHB-11173 SS5</strain>
    </source>
</reference>
<protein>
    <recommendedName>
        <fullName evidence="4">PAS domain-containing protein</fullName>
    </recommendedName>
</protein>
<evidence type="ECO:0000313" key="6">
    <source>
        <dbReference type="Proteomes" id="UP000054196"/>
    </source>
</evidence>
<dbReference type="eggNOG" id="ENOG502QU3S">
    <property type="taxonomic scope" value="Eukaryota"/>
</dbReference>
<feature type="non-terminal residue" evidence="5">
    <location>
        <position position="1"/>
    </location>
</feature>